<feature type="region of interest" description="Disordered" evidence="1">
    <location>
        <begin position="180"/>
        <end position="222"/>
    </location>
</feature>
<dbReference type="OrthoDB" id="1522895at2"/>
<accession>A0A7C9P875</accession>
<evidence type="ECO:0000256" key="1">
    <source>
        <dbReference type="SAM" id="MobiDB-lite"/>
    </source>
</evidence>
<proteinExistence type="predicted"/>
<feature type="domain" description="ImpA N-terminal" evidence="2">
    <location>
        <begin position="22"/>
        <end position="130"/>
    </location>
</feature>
<evidence type="ECO:0000313" key="3">
    <source>
        <dbReference type="EMBL" id="NDL71895.1"/>
    </source>
</evidence>
<dbReference type="PANTHER" id="PTHR37024:SF3">
    <property type="entry name" value="TYPE VI SECRETION SYSTEM PROTEIN TSSA"/>
    <property type="match status" value="1"/>
</dbReference>
<dbReference type="InterPro" id="IPR010657">
    <property type="entry name" value="ImpA_N"/>
</dbReference>
<dbReference type="PANTHER" id="PTHR37024">
    <property type="entry name" value="TYPE VI SECRETION SYSTEM DUF2094 AND IMPA-RELATED DOMAIN PROTEIN"/>
    <property type="match status" value="1"/>
</dbReference>
<protein>
    <submittedName>
        <fullName evidence="3">Type VI secretion system protein TssA</fullName>
    </submittedName>
</protein>
<dbReference type="Pfam" id="PF16989">
    <property type="entry name" value="T6SS_VasJ"/>
    <property type="match status" value="1"/>
</dbReference>
<organism evidence="3 4">
    <name type="scientific">Vreelandella alkaliphila</name>
    <dbReference type="NCBI Taxonomy" id="272774"/>
    <lineage>
        <taxon>Bacteria</taxon>
        <taxon>Pseudomonadati</taxon>
        <taxon>Pseudomonadota</taxon>
        <taxon>Gammaproteobacteria</taxon>
        <taxon>Oceanospirillales</taxon>
        <taxon>Halomonadaceae</taxon>
        <taxon>Vreelandella</taxon>
    </lineage>
</organism>
<dbReference type="AlphaFoldDB" id="A0A7C9P875"/>
<evidence type="ECO:0000313" key="4">
    <source>
        <dbReference type="Proteomes" id="UP000480312"/>
    </source>
</evidence>
<sequence>MRITAESHFDPLLAPLAVNADGWPVGESLEDSNDYLLLDEEMMKIGSLQHGQVEWDTAEGLAIRMLSERGKDIKVLGHLLHCMQHGGGGVRFALSLRLLARSIAQPWWEHAYPFGGKRGDKLRLRLLQQFIQRSVKLVSGLDFHNAEDEFEACQASLAELKQQVAETSLPGKAIEDLSRQLTAQRSVEPSSSEPENLSSQQVVAQSSASQGHEVPATAKAPELRLEAGNERANRQALLKMAEFLGEQSPGEQVSYRLRRYAVWSTIQMLPVAKQNGKTELAPVSADRIADYREALSRGGDNALWQRIENSLALSPYWLEGHRLSSELAKQLGYLCCAEAIREETQRFVERLPGIESLTFNNGAAFLDEETMRWLHGSAGNSGSVSSSGNEAWEAGLEEAREAVKGGDLSVALKVLDQGLGSACSPRDSAYWRLASAELLHEAGLESLAQQHYRMLHQTVTDLALEHWEPALVSRLKAAVQETHSWSSSTGTRDKG</sequence>
<gene>
    <name evidence="3" type="primary">tssA</name>
    <name evidence="3" type="ORF">GPL32_15425</name>
</gene>
<comment type="caution">
    <text evidence="3">The sequence shown here is derived from an EMBL/GenBank/DDBJ whole genome shotgun (WGS) entry which is preliminary data.</text>
</comment>
<dbReference type="Pfam" id="PF06812">
    <property type="entry name" value="ImpA_N"/>
    <property type="match status" value="1"/>
</dbReference>
<feature type="compositionally biased region" description="Low complexity" evidence="1">
    <location>
        <begin position="186"/>
        <end position="210"/>
    </location>
</feature>
<name>A0A7C9P875_9GAMM</name>
<reference evidence="3 4" key="1">
    <citation type="submission" date="2020-01" db="EMBL/GenBank/DDBJ databases">
        <title>Whole genome sequencing of Halomonas alkaliphila strain LS44.</title>
        <authorList>
            <person name="Kumar S."/>
            <person name="Paul D."/>
            <person name="Shouche Y."/>
            <person name="Suryavanshi M.V."/>
        </authorList>
    </citation>
    <scope>NUCLEOTIDE SEQUENCE [LARGE SCALE GENOMIC DNA]</scope>
    <source>
        <strain evidence="3 4">LS44</strain>
    </source>
</reference>
<dbReference type="NCBIfam" id="TIGR03362">
    <property type="entry name" value="VI_chp_7"/>
    <property type="match status" value="1"/>
</dbReference>
<dbReference type="InterPro" id="IPR017739">
    <property type="entry name" value="T6SS-assoc_VCA0119"/>
</dbReference>
<dbReference type="RefSeq" id="WP_162219745.1">
    <property type="nucleotide sequence ID" value="NZ_JAAEHK010000025.1"/>
</dbReference>
<dbReference type="EMBL" id="JAAEHK010000025">
    <property type="protein sequence ID" value="NDL71895.1"/>
    <property type="molecule type" value="Genomic_DNA"/>
</dbReference>
<evidence type="ECO:0000259" key="2">
    <source>
        <dbReference type="Pfam" id="PF06812"/>
    </source>
</evidence>
<dbReference type="Proteomes" id="UP000480312">
    <property type="component" value="Unassembled WGS sequence"/>
</dbReference>